<dbReference type="EMBL" id="KK198753">
    <property type="protein sequence ID" value="KCW88811.1"/>
    <property type="molecule type" value="Genomic_DNA"/>
</dbReference>
<gene>
    <name evidence="1" type="ORF">EUGRSUZ_A01147</name>
</gene>
<dbReference type="InParanoid" id="A0A059DEH7"/>
<sequence length="90" mass="10166">MKTLIDIVCSLTQDCTLRTNIYTSVVICTNVQAALSGSTFSFHPSSRNRRIPRNSITMVICVYWASSLCIKSNVFVYEESIRLTGLHEFI</sequence>
<organism evidence="1">
    <name type="scientific">Eucalyptus grandis</name>
    <name type="common">Flooded gum</name>
    <dbReference type="NCBI Taxonomy" id="71139"/>
    <lineage>
        <taxon>Eukaryota</taxon>
        <taxon>Viridiplantae</taxon>
        <taxon>Streptophyta</taxon>
        <taxon>Embryophyta</taxon>
        <taxon>Tracheophyta</taxon>
        <taxon>Spermatophyta</taxon>
        <taxon>Magnoliopsida</taxon>
        <taxon>eudicotyledons</taxon>
        <taxon>Gunneridae</taxon>
        <taxon>Pentapetalae</taxon>
        <taxon>rosids</taxon>
        <taxon>malvids</taxon>
        <taxon>Myrtales</taxon>
        <taxon>Myrtaceae</taxon>
        <taxon>Myrtoideae</taxon>
        <taxon>Eucalypteae</taxon>
        <taxon>Eucalyptus</taxon>
    </lineage>
</organism>
<accession>A0A059DEH7</accession>
<proteinExistence type="predicted"/>
<dbReference type="Gramene" id="KCW88811">
    <property type="protein sequence ID" value="KCW88811"/>
    <property type="gene ID" value="EUGRSUZ_A01147"/>
</dbReference>
<dbReference type="AlphaFoldDB" id="A0A059DEH7"/>
<protein>
    <submittedName>
        <fullName evidence="1">Uncharacterized protein</fullName>
    </submittedName>
</protein>
<evidence type="ECO:0000313" key="1">
    <source>
        <dbReference type="EMBL" id="KCW88811.1"/>
    </source>
</evidence>
<reference evidence="1" key="1">
    <citation type="submission" date="2013-07" db="EMBL/GenBank/DDBJ databases">
        <title>The genome of Eucalyptus grandis.</title>
        <authorList>
            <person name="Schmutz J."/>
            <person name="Hayes R."/>
            <person name="Myburg A."/>
            <person name="Tuskan G."/>
            <person name="Grattapaglia D."/>
            <person name="Rokhsar D.S."/>
        </authorList>
    </citation>
    <scope>NUCLEOTIDE SEQUENCE</scope>
    <source>
        <tissue evidence="1">Leaf extractions</tissue>
    </source>
</reference>
<name>A0A059DEH7_EUCGR</name>